<accession>A0A022W6W4</accession>
<dbReference type="Proteomes" id="UP000023758">
    <property type="component" value="Unassembled WGS sequence"/>
</dbReference>
<feature type="compositionally biased region" description="Polar residues" evidence="1">
    <location>
        <begin position="179"/>
        <end position="204"/>
    </location>
</feature>
<gene>
    <name evidence="3" type="ORF">H103_03129</name>
</gene>
<name>A0A022W6W4_TRIRU</name>
<dbReference type="AlphaFoldDB" id="A0A022W6W4"/>
<sequence>MKVFYATYLVSFYIYLSLVTASPVRPGSTTLSPVSESQARAFNAPRARNVTSEAVPVPLSTGASETGTEEQASSEAAPTQASAALSEGQATPKISATATETQDATEAQATSEAQTTSETQTTSESQPTSETQPPSETSVSVTEMTSAAPEMTGTATENQAAPQTTTVVAESQAAPEMTSAASRMASQSEASPTQAEASPQETMGSSPSSSPSISEDGPNSETHRVHKASPKQGNLCKTGDSYCCDEKDGKNTCIKSRTSCDQKVICCNNDNGVSYRLAICSYGINDICVLTPLKYSINFVWEISTSTCQSPLTLMWTWISKLVVV</sequence>
<feature type="compositionally biased region" description="Polar residues" evidence="1">
    <location>
        <begin position="153"/>
        <end position="169"/>
    </location>
</feature>
<evidence type="ECO:0000256" key="2">
    <source>
        <dbReference type="SAM" id="SignalP"/>
    </source>
</evidence>
<protein>
    <recommendedName>
        <fullName evidence="4">Hydrophobin 3</fullName>
    </recommendedName>
</protein>
<evidence type="ECO:0000313" key="3">
    <source>
        <dbReference type="EMBL" id="EZF54044.1"/>
    </source>
</evidence>
<keyword evidence="2" id="KW-0732">Signal</keyword>
<reference evidence="3" key="1">
    <citation type="submission" date="2014-02" db="EMBL/GenBank/DDBJ databases">
        <title>The Genome Sequence of Trichophyton rubrum (morphotype fischeri) CBS 288.86.</title>
        <authorList>
            <consortium name="The Broad Institute Genomics Platform"/>
            <person name="Cuomo C.A."/>
            <person name="White T.C."/>
            <person name="Graser Y."/>
            <person name="Martinez-Rossi N."/>
            <person name="Heitman J."/>
            <person name="Young S.K."/>
            <person name="Zeng Q."/>
            <person name="Gargeya S."/>
            <person name="Abouelleil A."/>
            <person name="Alvarado L."/>
            <person name="Chapman S.B."/>
            <person name="Gainer-Dewar J."/>
            <person name="Goldberg J."/>
            <person name="Griggs A."/>
            <person name="Gujja S."/>
            <person name="Hansen M."/>
            <person name="Howarth C."/>
            <person name="Imamovic A."/>
            <person name="Larimer J."/>
            <person name="Martinez D."/>
            <person name="Murphy C."/>
            <person name="Pearson M.D."/>
            <person name="Persinoti G."/>
            <person name="Poon T."/>
            <person name="Priest M."/>
            <person name="Roberts A.D."/>
            <person name="Saif S."/>
            <person name="Shea T.D."/>
            <person name="Sykes S.N."/>
            <person name="Wortman J."/>
            <person name="Nusbaum C."/>
            <person name="Birren B."/>
        </authorList>
    </citation>
    <scope>NUCLEOTIDE SEQUENCE [LARGE SCALE GENOMIC DNA]</scope>
    <source>
        <strain evidence="3">CBS 288.86</strain>
    </source>
</reference>
<dbReference type="OrthoDB" id="4173882at2759"/>
<feature type="chain" id="PRO_5001511298" description="Hydrophobin 3" evidence="2">
    <location>
        <begin position="22"/>
        <end position="325"/>
    </location>
</feature>
<evidence type="ECO:0008006" key="4">
    <source>
        <dbReference type="Google" id="ProtNLM"/>
    </source>
</evidence>
<organism evidence="3">
    <name type="scientific">Trichophyton rubrum CBS 288.86</name>
    <dbReference type="NCBI Taxonomy" id="1215330"/>
    <lineage>
        <taxon>Eukaryota</taxon>
        <taxon>Fungi</taxon>
        <taxon>Dikarya</taxon>
        <taxon>Ascomycota</taxon>
        <taxon>Pezizomycotina</taxon>
        <taxon>Eurotiomycetes</taxon>
        <taxon>Eurotiomycetidae</taxon>
        <taxon>Onygenales</taxon>
        <taxon>Arthrodermataceae</taxon>
        <taxon>Trichophyton</taxon>
    </lineage>
</organism>
<feature type="signal peptide" evidence="2">
    <location>
        <begin position="1"/>
        <end position="21"/>
    </location>
</feature>
<evidence type="ECO:0000256" key="1">
    <source>
        <dbReference type="SAM" id="MobiDB-lite"/>
    </source>
</evidence>
<feature type="compositionally biased region" description="Polar residues" evidence="1">
    <location>
        <begin position="61"/>
        <end position="94"/>
    </location>
</feature>
<dbReference type="EMBL" id="KK207796">
    <property type="protein sequence ID" value="EZF54044.1"/>
    <property type="molecule type" value="Genomic_DNA"/>
</dbReference>
<feature type="compositionally biased region" description="Low complexity" evidence="1">
    <location>
        <begin position="95"/>
        <end position="146"/>
    </location>
</feature>
<feature type="compositionally biased region" description="Low complexity" evidence="1">
    <location>
        <begin position="205"/>
        <end position="214"/>
    </location>
</feature>
<proteinExistence type="predicted"/>
<feature type="region of interest" description="Disordered" evidence="1">
    <location>
        <begin position="40"/>
        <end position="231"/>
    </location>
</feature>